<dbReference type="EMBL" id="CAJOBA010064296">
    <property type="protein sequence ID" value="CAF4351328.1"/>
    <property type="molecule type" value="Genomic_DNA"/>
</dbReference>
<gene>
    <name evidence="3" type="ORF">GPM918_LOCUS45692</name>
    <name evidence="2" type="ORF">OVA965_LOCUS39739</name>
    <name evidence="5" type="ORF">SRO942_LOCUS48451</name>
    <name evidence="4" type="ORF">TMI583_LOCUS41089</name>
</gene>
<dbReference type="Proteomes" id="UP000681722">
    <property type="component" value="Unassembled WGS sequence"/>
</dbReference>
<feature type="non-terminal residue" evidence="3">
    <location>
        <position position="1"/>
    </location>
</feature>
<dbReference type="EMBL" id="CAJOBC010124705">
    <property type="protein sequence ID" value="CAF4589728.1"/>
    <property type="molecule type" value="Genomic_DNA"/>
</dbReference>
<keyword evidence="1" id="KW-0812">Transmembrane</keyword>
<proteinExistence type="predicted"/>
<dbReference type="Proteomes" id="UP000677228">
    <property type="component" value="Unassembled WGS sequence"/>
</dbReference>
<sequence length="78" mass="9265">KPQLSYILQYRILRAIIWCRRKVLELKDNLTTLFQLQERNIMLLNSLIIAVAILCEPFVTKTKKLDDFVERVAKLTNF</sequence>
<evidence type="ECO:0000313" key="3">
    <source>
        <dbReference type="EMBL" id="CAF1654523.1"/>
    </source>
</evidence>
<dbReference type="Proteomes" id="UP000682733">
    <property type="component" value="Unassembled WGS sequence"/>
</dbReference>
<organism evidence="3 6">
    <name type="scientific">Didymodactylos carnosus</name>
    <dbReference type="NCBI Taxonomy" id="1234261"/>
    <lineage>
        <taxon>Eukaryota</taxon>
        <taxon>Metazoa</taxon>
        <taxon>Spiralia</taxon>
        <taxon>Gnathifera</taxon>
        <taxon>Rotifera</taxon>
        <taxon>Eurotatoria</taxon>
        <taxon>Bdelloidea</taxon>
        <taxon>Philodinida</taxon>
        <taxon>Philodinidae</taxon>
        <taxon>Didymodactylos</taxon>
    </lineage>
</organism>
<dbReference type="EMBL" id="CAJNOQ010052992">
    <property type="protein sequence ID" value="CAF1654523.1"/>
    <property type="molecule type" value="Genomic_DNA"/>
</dbReference>
<dbReference type="Proteomes" id="UP000663829">
    <property type="component" value="Unassembled WGS sequence"/>
</dbReference>
<keyword evidence="6" id="KW-1185">Reference proteome</keyword>
<keyword evidence="1" id="KW-0472">Membrane</keyword>
<evidence type="ECO:0000313" key="4">
    <source>
        <dbReference type="EMBL" id="CAF4351328.1"/>
    </source>
</evidence>
<protein>
    <submittedName>
        <fullName evidence="3">Uncharacterized protein</fullName>
    </submittedName>
</protein>
<dbReference type="EMBL" id="CAJNOK010041706">
    <property type="protein sequence ID" value="CAF1559779.1"/>
    <property type="molecule type" value="Genomic_DNA"/>
</dbReference>
<keyword evidence="1" id="KW-1133">Transmembrane helix</keyword>
<comment type="caution">
    <text evidence="3">The sequence shown here is derived from an EMBL/GenBank/DDBJ whole genome shotgun (WGS) entry which is preliminary data.</text>
</comment>
<accession>A0A816F4E1</accession>
<evidence type="ECO:0000256" key="1">
    <source>
        <dbReference type="SAM" id="Phobius"/>
    </source>
</evidence>
<feature type="transmembrane region" description="Helical" evidence="1">
    <location>
        <begin position="41"/>
        <end position="59"/>
    </location>
</feature>
<evidence type="ECO:0000313" key="5">
    <source>
        <dbReference type="EMBL" id="CAF4589728.1"/>
    </source>
</evidence>
<evidence type="ECO:0000313" key="6">
    <source>
        <dbReference type="Proteomes" id="UP000663829"/>
    </source>
</evidence>
<dbReference type="AlphaFoldDB" id="A0A816F4E1"/>
<evidence type="ECO:0000313" key="2">
    <source>
        <dbReference type="EMBL" id="CAF1559779.1"/>
    </source>
</evidence>
<name>A0A816F4E1_9BILA</name>
<reference evidence="3" key="1">
    <citation type="submission" date="2021-02" db="EMBL/GenBank/DDBJ databases">
        <authorList>
            <person name="Nowell W R."/>
        </authorList>
    </citation>
    <scope>NUCLEOTIDE SEQUENCE</scope>
</reference>